<evidence type="ECO:0000256" key="8">
    <source>
        <dbReference type="SAM" id="SignalP"/>
    </source>
</evidence>
<proteinExistence type="inferred from homology"/>
<sequence length="380" mass="43321">MKGRASLFLALVLSMSLLTGCWDFKEVEHVIYLNALGVDYVNGKYILYAQVIDFSNLSKQEIGGGRHPEKAAIGKGIGDTFDQAAFDLYRTEQGQISWAYISGLVFSERAIKSNIPMQAIDLMRRFHEMRHTIWTFGTKESLDQLFSSTPIMNLSILYSRLTSPEEPFRQSSEIQPLYLNQVISTINESAETTLLPFLSISKTRWKMGDEPHPSMQVKGVGVILNGKYQGFVDQKDLQGVRWTSPQYRRSAIFTHRKGKPFAAVVIRKRKCIYKPILDGDKVAFDLEINVQGMMLEVCQKISEDTIRQAVVEQMEREIRESYEVGLDQKSDILNLGLQLYRQNPQAWHRLSHNAALPLSKKSLRNIRINVKIQSSGKLKL</sequence>
<keyword evidence="7" id="KW-0449">Lipoprotein</keyword>
<evidence type="ECO:0000256" key="7">
    <source>
        <dbReference type="ARBA" id="ARBA00023288"/>
    </source>
</evidence>
<keyword evidence="3" id="KW-0309">Germination</keyword>
<feature type="signal peptide" evidence="8">
    <location>
        <begin position="1"/>
        <end position="21"/>
    </location>
</feature>
<evidence type="ECO:0000256" key="6">
    <source>
        <dbReference type="ARBA" id="ARBA00023139"/>
    </source>
</evidence>
<dbReference type="InterPro" id="IPR038501">
    <property type="entry name" value="Spore_GerAC_C_sf"/>
</dbReference>
<dbReference type="Pfam" id="PF25198">
    <property type="entry name" value="Spore_GerAC_N"/>
    <property type="match status" value="1"/>
</dbReference>
<evidence type="ECO:0000259" key="10">
    <source>
        <dbReference type="Pfam" id="PF25198"/>
    </source>
</evidence>
<feature type="chain" id="PRO_5046109902" evidence="8">
    <location>
        <begin position="22"/>
        <end position="380"/>
    </location>
</feature>
<dbReference type="InterPro" id="IPR008844">
    <property type="entry name" value="Spore_GerAC-like"/>
</dbReference>
<dbReference type="PANTHER" id="PTHR35789:SF1">
    <property type="entry name" value="SPORE GERMINATION PROTEIN B3"/>
    <property type="match status" value="1"/>
</dbReference>
<keyword evidence="12" id="KW-1185">Reference proteome</keyword>
<organism evidence="11 12">
    <name type="scientific">Tumebacillus amylolyticus</name>
    <dbReference type="NCBI Taxonomy" id="2801339"/>
    <lineage>
        <taxon>Bacteria</taxon>
        <taxon>Bacillati</taxon>
        <taxon>Bacillota</taxon>
        <taxon>Bacilli</taxon>
        <taxon>Bacillales</taxon>
        <taxon>Alicyclobacillaceae</taxon>
        <taxon>Tumebacillus</taxon>
    </lineage>
</organism>
<dbReference type="EMBL" id="JAEQNB010000001">
    <property type="protein sequence ID" value="MBL0385688.1"/>
    <property type="molecule type" value="Genomic_DNA"/>
</dbReference>
<dbReference type="Pfam" id="PF05504">
    <property type="entry name" value="Spore_GerAC"/>
    <property type="match status" value="1"/>
</dbReference>
<name>A0ABS1J5Y1_9BACL</name>
<evidence type="ECO:0000256" key="4">
    <source>
        <dbReference type="ARBA" id="ARBA00022729"/>
    </source>
</evidence>
<reference evidence="11 12" key="1">
    <citation type="submission" date="2021-01" db="EMBL/GenBank/DDBJ databases">
        <title>Tumebacillus sp. strain ITR2 16S ribosomal RNA gene Genome sequencing and assembly.</title>
        <authorList>
            <person name="Kang M."/>
        </authorList>
    </citation>
    <scope>NUCLEOTIDE SEQUENCE [LARGE SCALE GENOMIC DNA]</scope>
    <source>
        <strain evidence="11 12">ITR2</strain>
    </source>
</reference>
<dbReference type="PROSITE" id="PS51257">
    <property type="entry name" value="PROKAR_LIPOPROTEIN"/>
    <property type="match status" value="1"/>
</dbReference>
<protein>
    <submittedName>
        <fullName evidence="11">Ger(X)C family spore germination protein</fullName>
    </submittedName>
</protein>
<comment type="caution">
    <text evidence="11">The sequence shown here is derived from an EMBL/GenBank/DDBJ whole genome shotgun (WGS) entry which is preliminary data.</text>
</comment>
<gene>
    <name evidence="11" type="ORF">JJB07_03405</name>
</gene>
<dbReference type="PANTHER" id="PTHR35789">
    <property type="entry name" value="SPORE GERMINATION PROTEIN B3"/>
    <property type="match status" value="1"/>
</dbReference>
<feature type="domain" description="Spore germination GerAC-like C-terminal" evidence="9">
    <location>
        <begin position="219"/>
        <end position="376"/>
    </location>
</feature>
<dbReference type="NCBIfam" id="TIGR02887">
    <property type="entry name" value="spore_ger_x_C"/>
    <property type="match status" value="1"/>
</dbReference>
<comment type="subcellular location">
    <subcellularLocation>
        <location evidence="1">Membrane</location>
        <topology evidence="1">Lipid-anchor</topology>
    </subcellularLocation>
</comment>
<feature type="domain" description="Spore germination protein N-terminal" evidence="10">
    <location>
        <begin position="23"/>
        <end position="199"/>
    </location>
</feature>
<comment type="similarity">
    <text evidence="2">Belongs to the GerABKC lipoprotein family.</text>
</comment>
<dbReference type="InterPro" id="IPR046953">
    <property type="entry name" value="Spore_GerAC-like_C"/>
</dbReference>
<dbReference type="Gene3D" id="3.30.300.210">
    <property type="entry name" value="Nutrient germinant receptor protein C, domain 3"/>
    <property type="match status" value="1"/>
</dbReference>
<dbReference type="InterPro" id="IPR057336">
    <property type="entry name" value="GerAC_N"/>
</dbReference>
<dbReference type="Proteomes" id="UP000602284">
    <property type="component" value="Unassembled WGS sequence"/>
</dbReference>
<evidence type="ECO:0000256" key="5">
    <source>
        <dbReference type="ARBA" id="ARBA00023136"/>
    </source>
</evidence>
<evidence type="ECO:0000259" key="9">
    <source>
        <dbReference type="Pfam" id="PF05504"/>
    </source>
</evidence>
<dbReference type="RefSeq" id="WP_201631119.1">
    <property type="nucleotide sequence ID" value="NZ_JAEQNB010000001.1"/>
</dbReference>
<keyword evidence="6" id="KW-0564">Palmitate</keyword>
<evidence type="ECO:0000313" key="12">
    <source>
        <dbReference type="Proteomes" id="UP000602284"/>
    </source>
</evidence>
<keyword evidence="5" id="KW-0472">Membrane</keyword>
<keyword evidence="4 8" id="KW-0732">Signal</keyword>
<evidence type="ECO:0000256" key="2">
    <source>
        <dbReference type="ARBA" id="ARBA00007886"/>
    </source>
</evidence>
<evidence type="ECO:0000256" key="3">
    <source>
        <dbReference type="ARBA" id="ARBA00022544"/>
    </source>
</evidence>
<accession>A0ABS1J5Y1</accession>
<evidence type="ECO:0000256" key="1">
    <source>
        <dbReference type="ARBA" id="ARBA00004635"/>
    </source>
</evidence>
<evidence type="ECO:0000313" key="11">
    <source>
        <dbReference type="EMBL" id="MBL0385688.1"/>
    </source>
</evidence>